<dbReference type="InterPro" id="IPR006157">
    <property type="entry name" value="FolB_dom"/>
</dbReference>
<evidence type="ECO:0000256" key="4">
    <source>
        <dbReference type="ARBA" id="ARBA00022909"/>
    </source>
</evidence>
<dbReference type="RefSeq" id="WP_367959041.1">
    <property type="nucleotide sequence ID" value="NZ_JBAKFK010000003.1"/>
</dbReference>
<comment type="caution">
    <text evidence="8">The sequence shown here is derived from an EMBL/GenBank/DDBJ whole genome shotgun (WGS) entry which is preliminary data.</text>
</comment>
<comment type="catalytic activity">
    <reaction evidence="1 6">
        <text>7,8-dihydroneopterin = 6-hydroxymethyl-7,8-dihydropterin + glycolaldehyde</text>
        <dbReference type="Rhea" id="RHEA:10540"/>
        <dbReference type="ChEBI" id="CHEBI:17001"/>
        <dbReference type="ChEBI" id="CHEBI:17071"/>
        <dbReference type="ChEBI" id="CHEBI:44841"/>
        <dbReference type="EC" id="4.1.2.25"/>
    </reaction>
</comment>
<dbReference type="GO" id="GO:0004150">
    <property type="term" value="F:dihydroneopterin aldolase activity"/>
    <property type="evidence" value="ECO:0007669"/>
    <property type="project" value="UniProtKB-EC"/>
</dbReference>
<dbReference type="NCBIfam" id="TIGR00525">
    <property type="entry name" value="folB"/>
    <property type="match status" value="1"/>
</dbReference>
<dbReference type="EC" id="4.1.2.25" evidence="6"/>
<evidence type="ECO:0000256" key="5">
    <source>
        <dbReference type="ARBA" id="ARBA00023239"/>
    </source>
</evidence>
<evidence type="ECO:0000313" key="8">
    <source>
        <dbReference type="EMBL" id="MEX0469623.1"/>
    </source>
</evidence>
<dbReference type="PANTHER" id="PTHR42844:SF1">
    <property type="entry name" value="DIHYDRONEOPTERIN ALDOLASE 1-RELATED"/>
    <property type="match status" value="1"/>
</dbReference>
<comment type="pathway">
    <text evidence="2 6">Cofactor biosynthesis; tetrahydrofolate biosynthesis; 2-amino-4-hydroxy-6-hydroxymethyl-7,8-dihydropteridine diphosphate from 7,8-dihydroneopterin triphosphate: step 3/4.</text>
</comment>
<dbReference type="Pfam" id="PF02152">
    <property type="entry name" value="FolB"/>
    <property type="match status" value="1"/>
</dbReference>
<evidence type="ECO:0000256" key="1">
    <source>
        <dbReference type="ARBA" id="ARBA00001353"/>
    </source>
</evidence>
<reference evidence="8 9" key="1">
    <citation type="submission" date="2024-02" db="EMBL/GenBank/DDBJ databases">
        <title>New especies of Spiribacter isolated from saline water.</title>
        <authorList>
            <person name="Leon M.J."/>
            <person name="De La Haba R."/>
            <person name="Sanchez-Porro C."/>
            <person name="Ventosa A."/>
        </authorList>
    </citation>
    <scope>NUCLEOTIDE SEQUENCE [LARGE SCALE GENOMIC DNA]</scope>
    <source>
        <strain evidence="9">ag22IC6-390</strain>
    </source>
</reference>
<keyword evidence="5 6" id="KW-0456">Lyase</keyword>
<dbReference type="Proteomes" id="UP001556709">
    <property type="component" value="Unassembled WGS sequence"/>
</dbReference>
<accession>A0ABV3TDD8</accession>
<comment type="function">
    <text evidence="6">Catalyzes the conversion of 7,8-dihydroneopterin to 6-hydroxymethyl-7,8-dihydropterin.</text>
</comment>
<evidence type="ECO:0000256" key="6">
    <source>
        <dbReference type="RuleBase" id="RU362079"/>
    </source>
</evidence>
<evidence type="ECO:0000259" key="7">
    <source>
        <dbReference type="SMART" id="SM00905"/>
    </source>
</evidence>
<dbReference type="PANTHER" id="PTHR42844">
    <property type="entry name" value="DIHYDRONEOPTERIN ALDOLASE 1-RELATED"/>
    <property type="match status" value="1"/>
</dbReference>
<sequence>MDTVLIEGLNLRSVIGVHAWERAIRQRLQLDLALTVDTSAAGQSDAIEDAVDYAELSARLTQLAEAAEWQLIEALAEQLAQAALTDRRIKTVTLTLRKPGALPAARSVGVTIIRSQTEDA</sequence>
<evidence type="ECO:0000256" key="2">
    <source>
        <dbReference type="ARBA" id="ARBA00005013"/>
    </source>
</evidence>
<gene>
    <name evidence="8" type="primary">folB</name>
    <name evidence="8" type="ORF">V6X73_07785</name>
</gene>
<name>A0ABV3TDD8_9GAMM</name>
<evidence type="ECO:0000256" key="3">
    <source>
        <dbReference type="ARBA" id="ARBA00005708"/>
    </source>
</evidence>
<proteinExistence type="inferred from homology"/>
<protein>
    <recommendedName>
        <fullName evidence="6">7,8-dihydroneopterin aldolase</fullName>
        <ecNumber evidence="6">4.1.2.25</ecNumber>
    </recommendedName>
</protein>
<dbReference type="InterPro" id="IPR043133">
    <property type="entry name" value="GTP-CH-I_C/QueF"/>
</dbReference>
<comment type="similarity">
    <text evidence="3 6">Belongs to the DHNA family.</text>
</comment>
<dbReference type="SUPFAM" id="SSF55620">
    <property type="entry name" value="Tetrahydrobiopterin biosynthesis enzymes-like"/>
    <property type="match status" value="1"/>
</dbReference>
<dbReference type="NCBIfam" id="TIGR00526">
    <property type="entry name" value="folB_dom"/>
    <property type="match status" value="1"/>
</dbReference>
<dbReference type="InterPro" id="IPR006156">
    <property type="entry name" value="Dihydroneopterin_aldolase"/>
</dbReference>
<dbReference type="SMART" id="SM00905">
    <property type="entry name" value="FolB"/>
    <property type="match status" value="1"/>
</dbReference>
<evidence type="ECO:0000313" key="9">
    <source>
        <dbReference type="Proteomes" id="UP001556709"/>
    </source>
</evidence>
<keyword evidence="9" id="KW-1185">Reference proteome</keyword>
<dbReference type="Gene3D" id="3.30.1130.10">
    <property type="match status" value="1"/>
</dbReference>
<organism evidence="8 9">
    <name type="scientific">Spiribacter pallidus</name>
    <dbReference type="NCBI Taxonomy" id="1987936"/>
    <lineage>
        <taxon>Bacteria</taxon>
        <taxon>Pseudomonadati</taxon>
        <taxon>Pseudomonadota</taxon>
        <taxon>Gammaproteobacteria</taxon>
        <taxon>Chromatiales</taxon>
        <taxon>Ectothiorhodospiraceae</taxon>
        <taxon>Spiribacter</taxon>
    </lineage>
</organism>
<keyword evidence="4 6" id="KW-0289">Folate biosynthesis</keyword>
<dbReference type="EMBL" id="JBAKFM010000003">
    <property type="protein sequence ID" value="MEX0469623.1"/>
    <property type="molecule type" value="Genomic_DNA"/>
</dbReference>
<feature type="domain" description="Dihydroneopterin aldolase/epimerase" evidence="7">
    <location>
        <begin position="4"/>
        <end position="114"/>
    </location>
</feature>